<comment type="subcellular location">
    <subcellularLocation>
        <location evidence="1">Cell membrane</location>
        <topology evidence="1">Multi-pass membrane protein</topology>
    </subcellularLocation>
</comment>
<reference evidence="7 8" key="1">
    <citation type="journal article" date="2015" name="BMC Genomics">
        <title>Transcriptome analysis of thermophilic methylotrophic Bacillus methanolicus MGA3 using RNA-sequencing provides detailed insights into its previously uncharted transcriptional landscape.</title>
        <authorList>
            <person name="Irla M."/>
            <person name="Neshat A."/>
            <person name="Brautaset T."/>
            <person name="Ruckert C."/>
            <person name="Kalinowski J."/>
            <person name="Wendisch V.F."/>
        </authorList>
    </citation>
    <scope>NUCLEOTIDE SEQUENCE [LARGE SCALE GENOMIC DNA]</scope>
    <source>
        <strain evidence="8">MGA3 / ATCC 53907</strain>
    </source>
</reference>
<dbReference type="OrthoDB" id="2602718at2"/>
<dbReference type="AlphaFoldDB" id="I3DU38"/>
<feature type="transmembrane region" description="Helical" evidence="6">
    <location>
        <begin position="95"/>
        <end position="118"/>
    </location>
</feature>
<dbReference type="PANTHER" id="PTHR33545:SF3">
    <property type="entry name" value="UPF0750 MEMBRANE PROTEIN YQFU"/>
    <property type="match status" value="1"/>
</dbReference>
<evidence type="ECO:0000256" key="2">
    <source>
        <dbReference type="ARBA" id="ARBA00022475"/>
    </source>
</evidence>
<dbReference type="RefSeq" id="WP_003349646.1">
    <property type="nucleotide sequence ID" value="NZ_ADWW01000006.1"/>
</dbReference>
<keyword evidence="2" id="KW-1003">Cell membrane</keyword>
<gene>
    <name evidence="7" type="ORF">BMMGA3_07190</name>
</gene>
<organism evidence="7 8">
    <name type="scientific">Bacillus methanolicus (strain MGA3 / ATCC 53907)</name>
    <dbReference type="NCBI Taxonomy" id="796606"/>
    <lineage>
        <taxon>Bacteria</taxon>
        <taxon>Bacillati</taxon>
        <taxon>Bacillota</taxon>
        <taxon>Bacilli</taxon>
        <taxon>Bacillales</taxon>
        <taxon>Bacillaceae</taxon>
        <taxon>Bacillus</taxon>
    </lineage>
</organism>
<dbReference type="Pfam" id="PF02588">
    <property type="entry name" value="YitT_membrane"/>
    <property type="match status" value="1"/>
</dbReference>
<accession>I3DU38</accession>
<feature type="transmembrane region" description="Helical" evidence="6">
    <location>
        <begin position="165"/>
        <end position="186"/>
    </location>
</feature>
<keyword evidence="5 6" id="KW-0472">Membrane</keyword>
<dbReference type="InterPro" id="IPR051461">
    <property type="entry name" value="UPF0750_membrane"/>
</dbReference>
<evidence type="ECO:0000256" key="6">
    <source>
        <dbReference type="SAM" id="Phobius"/>
    </source>
</evidence>
<feature type="transmembrane region" description="Helical" evidence="6">
    <location>
        <begin position="70"/>
        <end position="89"/>
    </location>
</feature>
<evidence type="ECO:0000256" key="4">
    <source>
        <dbReference type="ARBA" id="ARBA00022989"/>
    </source>
</evidence>
<keyword evidence="3 6" id="KW-0812">Transmembrane</keyword>
<dbReference type="STRING" id="796606.BMMGA3_07190"/>
<dbReference type="KEGG" id="bmet:BMMGA3_07190"/>
<evidence type="ECO:0000313" key="8">
    <source>
        <dbReference type="Proteomes" id="UP000027602"/>
    </source>
</evidence>
<keyword evidence="4 6" id="KW-1133">Transmembrane helix</keyword>
<dbReference type="EMBL" id="CP007739">
    <property type="protein sequence ID" value="AIE59857.1"/>
    <property type="molecule type" value="Genomic_DNA"/>
</dbReference>
<name>I3DU38_BACMM</name>
<evidence type="ECO:0000256" key="1">
    <source>
        <dbReference type="ARBA" id="ARBA00004651"/>
    </source>
</evidence>
<dbReference type="PANTHER" id="PTHR33545">
    <property type="entry name" value="UPF0750 MEMBRANE PROTEIN YITT-RELATED"/>
    <property type="match status" value="1"/>
</dbReference>
<evidence type="ECO:0000256" key="3">
    <source>
        <dbReference type="ARBA" id="ARBA00022692"/>
    </source>
</evidence>
<evidence type="ECO:0000313" key="7">
    <source>
        <dbReference type="EMBL" id="AIE59857.1"/>
    </source>
</evidence>
<dbReference type="Proteomes" id="UP000027602">
    <property type="component" value="Chromosome"/>
</dbReference>
<dbReference type="GO" id="GO:0005886">
    <property type="term" value="C:plasma membrane"/>
    <property type="evidence" value="ECO:0007669"/>
    <property type="project" value="UniProtKB-SubCell"/>
</dbReference>
<feature type="transmembrane region" description="Helical" evidence="6">
    <location>
        <begin position="44"/>
        <end position="63"/>
    </location>
</feature>
<evidence type="ECO:0000256" key="5">
    <source>
        <dbReference type="ARBA" id="ARBA00023136"/>
    </source>
</evidence>
<feature type="transmembrane region" description="Helical" evidence="6">
    <location>
        <begin position="139"/>
        <end position="159"/>
    </location>
</feature>
<sequence length="193" mass="21090">MIRKLIMIGIGGTFIGVGINLFLLPSHLINGGIFGISLLLKYLWGFKLGITIVCLNMPIYLVALKHNPSYFYNSLFGLLATSLMIDLLFPLNGIIHLPTILSAILGGLIIGIGVGIMLRYNTCPGGIDLLAFLISKWTSINVGFLLLLIDTFIIMFGLWILREEILLYSLITVAGVAAMAGILTSFKSIVYIR</sequence>
<keyword evidence="8" id="KW-1185">Reference proteome</keyword>
<dbReference type="eggNOG" id="COG1284">
    <property type="taxonomic scope" value="Bacteria"/>
</dbReference>
<proteinExistence type="predicted"/>
<evidence type="ECO:0008006" key="9">
    <source>
        <dbReference type="Google" id="ProtNLM"/>
    </source>
</evidence>
<protein>
    <recommendedName>
        <fullName evidence="9">YitT family protein</fullName>
    </recommendedName>
</protein>
<dbReference type="InterPro" id="IPR003740">
    <property type="entry name" value="YitT"/>
</dbReference>
<feature type="transmembrane region" description="Helical" evidence="6">
    <location>
        <begin position="5"/>
        <end position="24"/>
    </location>
</feature>
<dbReference type="HOGENOM" id="CLU_063199_4_1_9"/>